<dbReference type="Gramene" id="PRQ30590">
    <property type="protein sequence ID" value="PRQ30590"/>
    <property type="gene ID" value="RchiOBHm_Chr5g0026321"/>
</dbReference>
<dbReference type="STRING" id="74649.A0A2P6Q8T4"/>
<dbReference type="Gene3D" id="1.25.10.10">
    <property type="entry name" value="Leucine-rich Repeat Variant"/>
    <property type="match status" value="1"/>
</dbReference>
<organism evidence="1 2">
    <name type="scientific">Rosa chinensis</name>
    <name type="common">China rose</name>
    <dbReference type="NCBI Taxonomy" id="74649"/>
    <lineage>
        <taxon>Eukaryota</taxon>
        <taxon>Viridiplantae</taxon>
        <taxon>Streptophyta</taxon>
        <taxon>Embryophyta</taxon>
        <taxon>Tracheophyta</taxon>
        <taxon>Spermatophyta</taxon>
        <taxon>Magnoliopsida</taxon>
        <taxon>eudicotyledons</taxon>
        <taxon>Gunneridae</taxon>
        <taxon>Pentapetalae</taxon>
        <taxon>rosids</taxon>
        <taxon>fabids</taxon>
        <taxon>Rosales</taxon>
        <taxon>Rosaceae</taxon>
        <taxon>Rosoideae</taxon>
        <taxon>Rosoideae incertae sedis</taxon>
        <taxon>Rosa</taxon>
    </lineage>
</organism>
<protein>
    <submittedName>
        <fullName evidence="1">Uncharacterized protein</fullName>
    </submittedName>
</protein>
<dbReference type="InterPro" id="IPR011989">
    <property type="entry name" value="ARM-like"/>
</dbReference>
<evidence type="ECO:0000313" key="1">
    <source>
        <dbReference type="EMBL" id="PRQ30590.1"/>
    </source>
</evidence>
<comment type="caution">
    <text evidence="1">The sequence shown here is derived from an EMBL/GenBank/DDBJ whole genome shotgun (WGS) entry which is preliminary data.</text>
</comment>
<dbReference type="Proteomes" id="UP000238479">
    <property type="component" value="Chromosome 5"/>
</dbReference>
<gene>
    <name evidence="1" type="ORF">RchiOBHm_Chr5g0026321</name>
</gene>
<dbReference type="EMBL" id="PDCK01000043">
    <property type="protein sequence ID" value="PRQ30590.1"/>
    <property type="molecule type" value="Genomic_DNA"/>
</dbReference>
<keyword evidence="2" id="KW-1185">Reference proteome</keyword>
<name>A0A2P6Q8T4_ROSCH</name>
<reference evidence="1 2" key="1">
    <citation type="journal article" date="2018" name="Nat. Genet.">
        <title>The Rosa genome provides new insights in the design of modern roses.</title>
        <authorList>
            <person name="Bendahmane M."/>
        </authorList>
    </citation>
    <scope>NUCLEOTIDE SEQUENCE [LARGE SCALE GENOMIC DNA]</scope>
    <source>
        <strain evidence="2">cv. Old Blush</strain>
    </source>
</reference>
<proteinExistence type="predicted"/>
<evidence type="ECO:0000313" key="2">
    <source>
        <dbReference type="Proteomes" id="UP000238479"/>
    </source>
</evidence>
<sequence length="61" mass="7049">MTSIEVNQFLKGLFKSKNDCLARFKGDFLLQLKEFSAQDNKDVYAEEAAAQRERRATDYAQ</sequence>
<dbReference type="OMA" id="NDCLARF"/>
<dbReference type="AlphaFoldDB" id="A0A2P6Q8T4"/>
<accession>A0A2P6Q8T4</accession>